<feature type="region of interest" description="Disordered" evidence="1">
    <location>
        <begin position="25"/>
        <end position="52"/>
    </location>
</feature>
<keyword evidence="2" id="KW-1185">Reference proteome</keyword>
<sequence length="75" mass="8548">MKAFEPEDFRHQLTILDDEKRYARNRSGRSKTYGETPLEPKMGLIGDDEKPHSGECRIEIQFVSSGLNQPDPGQV</sequence>
<dbReference type="AlphaFoldDB" id="A0A915KHT1"/>
<accession>A0A915KHT1</accession>
<name>A0A915KHT1_ROMCU</name>
<dbReference type="Proteomes" id="UP000887565">
    <property type="component" value="Unplaced"/>
</dbReference>
<evidence type="ECO:0000313" key="2">
    <source>
        <dbReference type="Proteomes" id="UP000887565"/>
    </source>
</evidence>
<proteinExistence type="predicted"/>
<evidence type="ECO:0000313" key="3">
    <source>
        <dbReference type="WBParaSite" id="nRc.2.0.1.t37940-RA"/>
    </source>
</evidence>
<organism evidence="2 3">
    <name type="scientific">Romanomermis culicivorax</name>
    <name type="common">Nematode worm</name>
    <dbReference type="NCBI Taxonomy" id="13658"/>
    <lineage>
        <taxon>Eukaryota</taxon>
        <taxon>Metazoa</taxon>
        <taxon>Ecdysozoa</taxon>
        <taxon>Nematoda</taxon>
        <taxon>Enoplea</taxon>
        <taxon>Dorylaimia</taxon>
        <taxon>Mermithida</taxon>
        <taxon>Mermithoidea</taxon>
        <taxon>Mermithidae</taxon>
        <taxon>Romanomermis</taxon>
    </lineage>
</organism>
<reference evidence="3" key="1">
    <citation type="submission" date="2022-11" db="UniProtKB">
        <authorList>
            <consortium name="WormBaseParasite"/>
        </authorList>
    </citation>
    <scope>IDENTIFICATION</scope>
</reference>
<protein>
    <submittedName>
        <fullName evidence="3">Uncharacterized protein</fullName>
    </submittedName>
</protein>
<evidence type="ECO:0000256" key="1">
    <source>
        <dbReference type="SAM" id="MobiDB-lite"/>
    </source>
</evidence>
<dbReference type="WBParaSite" id="nRc.2.0.1.t37940-RA">
    <property type="protein sequence ID" value="nRc.2.0.1.t37940-RA"/>
    <property type="gene ID" value="nRc.2.0.1.g37940"/>
</dbReference>